<comment type="catalytic activity">
    <reaction evidence="14 16">
        <text>DNA(n) + a 2'-deoxyribonucleoside 5'-triphosphate = DNA(n+1) + diphosphate</text>
        <dbReference type="Rhea" id="RHEA:22508"/>
        <dbReference type="Rhea" id="RHEA-COMP:17339"/>
        <dbReference type="Rhea" id="RHEA-COMP:17340"/>
        <dbReference type="ChEBI" id="CHEBI:33019"/>
        <dbReference type="ChEBI" id="CHEBI:61560"/>
        <dbReference type="ChEBI" id="CHEBI:173112"/>
        <dbReference type="EC" id="2.7.7.7"/>
    </reaction>
</comment>
<keyword evidence="11 16" id="KW-0239">DNA-directed DNA polymerase</keyword>
<dbReference type="InterPro" id="IPR029060">
    <property type="entry name" value="PIN-like_dom_sf"/>
</dbReference>
<dbReference type="SUPFAM" id="SSF47807">
    <property type="entry name" value="5' to 3' exonuclease, C-terminal subdomain"/>
    <property type="match status" value="1"/>
</dbReference>
<comment type="function">
    <text evidence="16">In addition to polymerase activity, this DNA polymerase exhibits 3'-5' and 5'-3' exonuclease activity.</text>
</comment>
<dbReference type="Gene3D" id="1.20.1060.10">
    <property type="entry name" value="Taq DNA Polymerase, Chain T, domain 4"/>
    <property type="match status" value="1"/>
</dbReference>
<evidence type="ECO:0000256" key="10">
    <source>
        <dbReference type="ARBA" id="ARBA00022839"/>
    </source>
</evidence>
<evidence type="ECO:0000256" key="6">
    <source>
        <dbReference type="ARBA" id="ARBA00022705"/>
    </source>
</evidence>
<dbReference type="Pfam" id="PF00476">
    <property type="entry name" value="DNA_pol_A"/>
    <property type="match status" value="1"/>
</dbReference>
<keyword evidence="7" id="KW-0540">Nuclease</keyword>
<dbReference type="RefSeq" id="WP_190836778.1">
    <property type="nucleotide sequence ID" value="NZ_CAWPPI010000117.1"/>
</dbReference>
<dbReference type="PANTHER" id="PTHR10133:SF27">
    <property type="entry name" value="DNA POLYMERASE NU"/>
    <property type="match status" value="1"/>
</dbReference>
<dbReference type="SMART" id="SM00482">
    <property type="entry name" value="POLAc"/>
    <property type="match status" value="1"/>
</dbReference>
<dbReference type="InterPro" id="IPR036279">
    <property type="entry name" value="5-3_exonuclease_C_sf"/>
</dbReference>
<comment type="caution">
    <text evidence="20">The sequence shown here is derived from an EMBL/GenBank/DDBJ whole genome shotgun (WGS) entry which is preliminary data.</text>
</comment>
<dbReference type="GO" id="GO:0006261">
    <property type="term" value="P:DNA-templated DNA replication"/>
    <property type="evidence" value="ECO:0007669"/>
    <property type="project" value="UniProtKB-UniRule"/>
</dbReference>
<protein>
    <recommendedName>
        <fullName evidence="3 15">DNA polymerase I</fullName>
        <ecNumber evidence="2 15">2.7.7.7</ecNumber>
    </recommendedName>
</protein>
<name>A0A8J7C0B0_9CYAN</name>
<dbReference type="EMBL" id="JACXAE010000117">
    <property type="protein sequence ID" value="MBD2777708.1"/>
    <property type="molecule type" value="Genomic_DNA"/>
</dbReference>
<keyword evidence="6 16" id="KW-0235">DNA replication</keyword>
<evidence type="ECO:0000256" key="12">
    <source>
        <dbReference type="ARBA" id="ARBA00023125"/>
    </source>
</evidence>
<dbReference type="InterPro" id="IPR001098">
    <property type="entry name" value="DNA-dir_DNA_pol_A_palm_dom"/>
</dbReference>
<comment type="similarity">
    <text evidence="1 16">Belongs to the DNA polymerase type-A family.</text>
</comment>
<keyword evidence="10 16" id="KW-0269">Exonuclease</keyword>
<dbReference type="InterPro" id="IPR020045">
    <property type="entry name" value="DNA_polI_H3TH"/>
</dbReference>
<gene>
    <name evidence="16 20" type="primary">polA</name>
    <name evidence="20" type="ORF">ICL16_38130</name>
</gene>
<feature type="domain" description="DNA-directed DNA polymerase family A palm" evidence="19">
    <location>
        <begin position="746"/>
        <end position="967"/>
    </location>
</feature>
<keyword evidence="13 16" id="KW-0234">DNA repair</keyword>
<dbReference type="SUPFAM" id="SSF53098">
    <property type="entry name" value="Ribonuclease H-like"/>
    <property type="match status" value="1"/>
</dbReference>
<keyword evidence="9 16" id="KW-0378">Hydrolase</keyword>
<dbReference type="SMART" id="SM00474">
    <property type="entry name" value="35EXOc"/>
    <property type="match status" value="1"/>
</dbReference>
<dbReference type="GO" id="GO:0008409">
    <property type="term" value="F:5'-3' exonuclease activity"/>
    <property type="evidence" value="ECO:0007669"/>
    <property type="project" value="UniProtKB-UniRule"/>
</dbReference>
<evidence type="ECO:0000256" key="9">
    <source>
        <dbReference type="ARBA" id="ARBA00022801"/>
    </source>
</evidence>
<dbReference type="GO" id="GO:0008408">
    <property type="term" value="F:3'-5' exonuclease activity"/>
    <property type="evidence" value="ECO:0007669"/>
    <property type="project" value="UniProtKB-UniRule"/>
</dbReference>
<proteinExistence type="inferred from homology"/>
<accession>A0A8J7C0B0</accession>
<dbReference type="GO" id="GO:0003887">
    <property type="term" value="F:DNA-directed DNA polymerase activity"/>
    <property type="evidence" value="ECO:0007669"/>
    <property type="project" value="UniProtKB-UniRule"/>
</dbReference>
<dbReference type="InterPro" id="IPR020046">
    <property type="entry name" value="5-3_exonucl_a-hlix_arch_N"/>
</dbReference>
<dbReference type="SMART" id="SM00475">
    <property type="entry name" value="53EXOc"/>
    <property type="match status" value="1"/>
</dbReference>
<dbReference type="Pfam" id="PF01612">
    <property type="entry name" value="DNA_pol_A_exo1"/>
    <property type="match status" value="1"/>
</dbReference>
<dbReference type="CDD" id="cd09859">
    <property type="entry name" value="PIN_53EXO"/>
    <property type="match status" value="1"/>
</dbReference>
<dbReference type="Gene3D" id="3.30.70.370">
    <property type="match status" value="1"/>
</dbReference>
<evidence type="ECO:0000256" key="14">
    <source>
        <dbReference type="ARBA" id="ARBA00049244"/>
    </source>
</evidence>
<dbReference type="Pfam" id="PF01367">
    <property type="entry name" value="5_3_exonuc"/>
    <property type="match status" value="1"/>
</dbReference>
<dbReference type="CDD" id="cd09898">
    <property type="entry name" value="H3TH_53EXO"/>
    <property type="match status" value="1"/>
</dbReference>
<evidence type="ECO:0000313" key="21">
    <source>
        <dbReference type="Proteomes" id="UP000629098"/>
    </source>
</evidence>
<dbReference type="Gene3D" id="3.30.420.10">
    <property type="entry name" value="Ribonuclease H-like superfamily/Ribonuclease H"/>
    <property type="match status" value="1"/>
</dbReference>
<keyword evidence="5 16" id="KW-0548">Nucleotidyltransferase</keyword>
<dbReference type="FunFam" id="1.20.1060.10:FF:000001">
    <property type="entry name" value="DNA polymerase I"/>
    <property type="match status" value="1"/>
</dbReference>
<dbReference type="SMART" id="SM00279">
    <property type="entry name" value="HhH2"/>
    <property type="match status" value="1"/>
</dbReference>
<dbReference type="Gene3D" id="3.40.50.1010">
    <property type="entry name" value="5'-nuclease"/>
    <property type="match status" value="1"/>
</dbReference>
<dbReference type="Pfam" id="PF02739">
    <property type="entry name" value="5_3_exonuc_N"/>
    <property type="match status" value="1"/>
</dbReference>
<evidence type="ECO:0000259" key="17">
    <source>
        <dbReference type="SMART" id="SM00474"/>
    </source>
</evidence>
<dbReference type="InterPro" id="IPR036397">
    <property type="entry name" value="RNaseH_sf"/>
</dbReference>
<dbReference type="SUPFAM" id="SSF88723">
    <property type="entry name" value="PIN domain-like"/>
    <property type="match status" value="1"/>
</dbReference>
<sequence>MSQDISITQLASDSLTTHPTFILVDGHSLAFRSYFALAKGRDGGLRTKTGIPTSVCFGFLKSLLEVIATQQPSSMAIAFDLGLPTFRHEADDTYKADRPGTPEDFVPDLKNLQELLDALNIKVVTAPGYEADDVLGTLAQKANSAGYRVRILTGDRDLFQLIDPEKEIGVLYFSPEALKRSTNSIAEIGVEQVKEKLGILPSQVVDYKALCGDKSDNIPGVKGIGDKTAVQLLNDYGSLAQIYASLGEIKGATQKKLEAGKEDAENSRYLASLVTDVPLEVDLEDCQLKGFNTSDIVPILEKLEFKSFLGKINEIQQLLGGTVEVETPHRGVSTDDAINITATDEAINAGTNETDDVINPLNQGEDLWFFSAADTAAFQQQSTSSIQPRIIDTQAKLTELVELLEKFTNPETPVAWDTETSDLEPRDAYLVGIGCCWGTDLDEIAYIPLGHKVGDNLNLEDALTALRPILESPKYPKTLQNAKFDRLMLRCQGIKLDGVVFDPMLASYLLNPDGNHSLSSLAQRYLELTMKNYADLVPKGKTIGDLDIPIVADYCGMDVYATFQLVPKVREELNKIPNLHQLLVEVEQPLEPVLAEMEFQGIRIDTAYLQQLSQQLEIDLAKHEQQVYENAGEKFNLGSPKQLSNILFEKLKLEKKYSRKIQTGYSTDAATLEKLREVDETGVIEAIIEYRTLSKLKSTYVDSLPTLVRPDTGRVHTNFNQTATSTGRLSSSEPNLQNIPIRTAFSRQIRKAFLPEPGWLMVAADYSQIELRILAHLSQEPVLVEAYQNNEDIHTVTARLIFEKEQVTSEERRLAKTINFGVIYGMGSLRFSRSTGVDKADASEFIKRFNQRYPKVFEYLESVKKQAIAFGYVETILGRRRYFEFTTDSLRRFKGNKPADIDLSKLKNIGAFDAGLLRAAANAPIQGSSADIIKVAMVKLQSVLQNYQAKLLLQVHDELVLEVPPQEWEELQPQIKLVMEDAVSLTVPLVVDVRVGENWMDTK</sequence>
<dbReference type="FunFam" id="1.10.150.20:FF:000002">
    <property type="entry name" value="DNA polymerase I"/>
    <property type="match status" value="1"/>
</dbReference>
<dbReference type="PANTHER" id="PTHR10133">
    <property type="entry name" value="DNA POLYMERASE I"/>
    <property type="match status" value="1"/>
</dbReference>
<evidence type="ECO:0000259" key="19">
    <source>
        <dbReference type="SMART" id="SM00482"/>
    </source>
</evidence>
<dbReference type="GO" id="GO:0003677">
    <property type="term" value="F:DNA binding"/>
    <property type="evidence" value="ECO:0007669"/>
    <property type="project" value="UniProtKB-UniRule"/>
</dbReference>
<dbReference type="InterPro" id="IPR012337">
    <property type="entry name" value="RNaseH-like_sf"/>
</dbReference>
<organism evidence="20 21">
    <name type="scientific">Iningainema tapete BLCC-T55</name>
    <dbReference type="NCBI Taxonomy" id="2748662"/>
    <lineage>
        <taxon>Bacteria</taxon>
        <taxon>Bacillati</taxon>
        <taxon>Cyanobacteriota</taxon>
        <taxon>Cyanophyceae</taxon>
        <taxon>Nostocales</taxon>
        <taxon>Scytonemataceae</taxon>
        <taxon>Iningainema tapete</taxon>
    </lineage>
</organism>
<dbReference type="Proteomes" id="UP000629098">
    <property type="component" value="Unassembled WGS sequence"/>
</dbReference>
<keyword evidence="12 16" id="KW-0238">DNA-binding</keyword>
<evidence type="ECO:0000256" key="4">
    <source>
        <dbReference type="ARBA" id="ARBA00022679"/>
    </source>
</evidence>
<dbReference type="EC" id="2.7.7.7" evidence="2 15"/>
<dbReference type="AlphaFoldDB" id="A0A8J7C0B0"/>
<evidence type="ECO:0000256" key="1">
    <source>
        <dbReference type="ARBA" id="ARBA00007705"/>
    </source>
</evidence>
<feature type="domain" description="3'-5' exonuclease" evidence="17">
    <location>
        <begin position="388"/>
        <end position="574"/>
    </location>
</feature>
<dbReference type="InterPro" id="IPR043502">
    <property type="entry name" value="DNA/RNA_pol_sf"/>
</dbReference>
<evidence type="ECO:0000256" key="8">
    <source>
        <dbReference type="ARBA" id="ARBA00022763"/>
    </source>
</evidence>
<dbReference type="GO" id="GO:0006302">
    <property type="term" value="P:double-strand break repair"/>
    <property type="evidence" value="ECO:0007669"/>
    <property type="project" value="TreeGrafter"/>
</dbReference>
<dbReference type="InterPro" id="IPR002562">
    <property type="entry name" value="3'-5'_exonuclease_dom"/>
</dbReference>
<evidence type="ECO:0000313" key="20">
    <source>
        <dbReference type="EMBL" id="MBD2777708.1"/>
    </source>
</evidence>
<evidence type="ECO:0000256" key="15">
    <source>
        <dbReference type="NCBIfam" id="TIGR00593"/>
    </source>
</evidence>
<dbReference type="NCBIfam" id="TIGR00593">
    <property type="entry name" value="pola"/>
    <property type="match status" value="1"/>
</dbReference>
<evidence type="ECO:0000256" key="2">
    <source>
        <dbReference type="ARBA" id="ARBA00012417"/>
    </source>
</evidence>
<evidence type="ECO:0000256" key="5">
    <source>
        <dbReference type="ARBA" id="ARBA00022695"/>
    </source>
</evidence>
<dbReference type="InterPro" id="IPR002421">
    <property type="entry name" value="5-3_exonuclease"/>
</dbReference>
<evidence type="ECO:0000256" key="13">
    <source>
        <dbReference type="ARBA" id="ARBA00023204"/>
    </source>
</evidence>
<dbReference type="Gene3D" id="1.10.150.20">
    <property type="entry name" value="5' to 3' exonuclease, C-terminal subdomain"/>
    <property type="match status" value="2"/>
</dbReference>
<keyword evidence="8 16" id="KW-0227">DNA damage</keyword>
<dbReference type="InterPro" id="IPR002298">
    <property type="entry name" value="DNA_polymerase_A"/>
</dbReference>
<keyword evidence="4 16" id="KW-0808">Transferase</keyword>
<dbReference type="NCBIfam" id="NF004397">
    <property type="entry name" value="PRK05755.1"/>
    <property type="match status" value="1"/>
</dbReference>
<evidence type="ECO:0000259" key="18">
    <source>
        <dbReference type="SMART" id="SM00475"/>
    </source>
</evidence>
<evidence type="ECO:0000256" key="11">
    <source>
        <dbReference type="ARBA" id="ARBA00022932"/>
    </source>
</evidence>
<keyword evidence="21" id="KW-1185">Reference proteome</keyword>
<dbReference type="InterPro" id="IPR008918">
    <property type="entry name" value="HhH2"/>
</dbReference>
<evidence type="ECO:0000256" key="7">
    <source>
        <dbReference type="ARBA" id="ARBA00022722"/>
    </source>
</evidence>
<dbReference type="FunFam" id="1.10.150.20:FF:000003">
    <property type="entry name" value="DNA polymerase I"/>
    <property type="match status" value="1"/>
</dbReference>
<dbReference type="InterPro" id="IPR018320">
    <property type="entry name" value="DNA_polymerase_1"/>
</dbReference>
<evidence type="ECO:0000256" key="16">
    <source>
        <dbReference type="RuleBase" id="RU004460"/>
    </source>
</evidence>
<dbReference type="PRINTS" id="PR00868">
    <property type="entry name" value="DNAPOLI"/>
</dbReference>
<dbReference type="SUPFAM" id="SSF56672">
    <property type="entry name" value="DNA/RNA polymerases"/>
    <property type="match status" value="1"/>
</dbReference>
<dbReference type="CDD" id="cd08637">
    <property type="entry name" value="DNA_pol_A_pol_I_C"/>
    <property type="match status" value="1"/>
</dbReference>
<evidence type="ECO:0000256" key="3">
    <source>
        <dbReference type="ARBA" id="ARBA00020311"/>
    </source>
</evidence>
<dbReference type="CDD" id="cd06139">
    <property type="entry name" value="DNA_polA_I_Ecoli_like_exo"/>
    <property type="match status" value="1"/>
</dbReference>
<reference evidence="20" key="1">
    <citation type="submission" date="2020-09" db="EMBL/GenBank/DDBJ databases">
        <title>Iningainema tapete sp. nov. (Scytonemataceae, Cyanobacteria) from greenhouses in central Florida (USA) produces two types of nodularin with biosynthetic potential for microcystin-LR and anabaenopeptins.</title>
        <authorList>
            <person name="Berthold D.E."/>
            <person name="Lefler F.W."/>
            <person name="Huang I.-S."/>
            <person name="Abdulla H."/>
            <person name="Zimba P.V."/>
            <person name="Laughinghouse H.D. IV."/>
        </authorList>
    </citation>
    <scope>NUCLEOTIDE SEQUENCE</scope>
    <source>
        <strain evidence="20">BLCCT55</strain>
    </source>
</reference>
<feature type="domain" description="5'-3' exonuclease" evidence="18">
    <location>
        <begin position="17"/>
        <end position="289"/>
    </location>
</feature>